<name>A0A0D0EY02_9FLAO</name>
<dbReference type="EMBL" id="JPRK01000011">
    <property type="protein sequence ID" value="KIO52156.1"/>
    <property type="molecule type" value="Genomic_DNA"/>
</dbReference>
<dbReference type="AlphaFoldDB" id="A0A0D0EY02"/>
<evidence type="ECO:0000313" key="4">
    <source>
        <dbReference type="Proteomes" id="UP000032061"/>
    </source>
</evidence>
<dbReference type="EMBL" id="MUGX01000013">
    <property type="protein sequence ID" value="OXA87002.1"/>
    <property type="molecule type" value="Genomic_DNA"/>
</dbReference>
<organism evidence="2 4">
    <name type="scientific">Flavobacterium hibernum</name>
    <dbReference type="NCBI Taxonomy" id="37752"/>
    <lineage>
        <taxon>Bacteria</taxon>
        <taxon>Pseudomonadati</taxon>
        <taxon>Bacteroidota</taxon>
        <taxon>Flavobacteriia</taxon>
        <taxon>Flavobacteriales</taxon>
        <taxon>Flavobacteriaceae</taxon>
        <taxon>Flavobacterium</taxon>
    </lineage>
</organism>
<keyword evidence="1" id="KW-0472">Membrane</keyword>
<protein>
    <recommendedName>
        <fullName evidence="6">DUF748 domain-containing protein</fullName>
    </recommendedName>
</protein>
<sequence length="520" mass="60610">MSIYKKIAIGLISVFFFVILVNIGLNYWIKKQLPLIIHEKNKTAYNINYEKIEVLLWSRTINAQTLLVHPKNQPQNSTTKTGLYSKIESITIKKFNIWNLAFHDIIQAESIIINKPRVILYKKNEKLINNSNSIKTQILEPFEKIIAVSNIYLNDGSVDVVSLTNNKPIFRTKNIILKLEGILITDATLKEKIPMHFQKYVLVCDSLYYKPNAFYQINIGQISTENNFLKLKKFSYLPEFNRKEFVRKLEKEKDIFTIKLDSANLNKMDWGFKNNRFFFKANSLVAHHVDANIYRNKIPKDDLSKKPLYNALLRKIKFPLQIDTIQILKSKLVYEEEIDFAKGPATLNFDRFNMQIANLKSGFGLKKTADVKIKVNCQFMKTSPLNVDWSFNVLDQKDSFHIQGTISNFNVVAMERFTKPYINTSFTGKFNKYHFDFYGNDAISKGNATLDYEDLKVKLFKKKHPEKEAKLKTAVANLLLKNDSNDKTKKADVEVERIQEKSFYNFLWRNIAESLKKILI</sequence>
<keyword evidence="1" id="KW-1133">Transmembrane helix</keyword>
<comment type="caution">
    <text evidence="2">The sequence shown here is derived from an EMBL/GenBank/DDBJ whole genome shotgun (WGS) entry which is preliminary data.</text>
</comment>
<gene>
    <name evidence="3" type="ORF">B0A73_11850</name>
    <name evidence="2" type="ORF">IW18_13600</name>
</gene>
<evidence type="ECO:0000256" key="1">
    <source>
        <dbReference type="SAM" id="Phobius"/>
    </source>
</evidence>
<feature type="transmembrane region" description="Helical" evidence="1">
    <location>
        <begin position="7"/>
        <end position="29"/>
    </location>
</feature>
<evidence type="ECO:0000313" key="5">
    <source>
        <dbReference type="Proteomes" id="UP000198302"/>
    </source>
</evidence>
<evidence type="ECO:0008006" key="6">
    <source>
        <dbReference type="Google" id="ProtNLM"/>
    </source>
</evidence>
<evidence type="ECO:0000313" key="3">
    <source>
        <dbReference type="EMBL" id="OXA87002.1"/>
    </source>
</evidence>
<accession>A0A0D0EY02</accession>
<dbReference type="RefSeq" id="WP_041518425.1">
    <property type="nucleotide sequence ID" value="NZ_JPRK01000011.1"/>
</dbReference>
<dbReference type="STRING" id="37752.IW18_13600"/>
<dbReference type="Proteomes" id="UP000032061">
    <property type="component" value="Unassembled WGS sequence"/>
</dbReference>
<reference evidence="3 5" key="2">
    <citation type="submission" date="2016-11" db="EMBL/GenBank/DDBJ databases">
        <title>Whole genomes of Flavobacteriaceae.</title>
        <authorList>
            <person name="Stine C."/>
            <person name="Li C."/>
            <person name="Tadesse D."/>
        </authorList>
    </citation>
    <scope>NUCLEOTIDE SEQUENCE [LARGE SCALE GENOMIC DNA]</scope>
    <source>
        <strain evidence="3 5">ATCC 51468</strain>
    </source>
</reference>
<keyword evidence="1" id="KW-0812">Transmembrane</keyword>
<reference evidence="2 4" key="1">
    <citation type="submission" date="2015-01" db="EMBL/GenBank/DDBJ databases">
        <title>Genome of Flavobacterium hibernum DSM 12611.</title>
        <authorList>
            <person name="Stropko S.J."/>
            <person name="Pipes S.E."/>
            <person name="Newman J.D."/>
        </authorList>
    </citation>
    <scope>NUCLEOTIDE SEQUENCE [LARGE SCALE GENOMIC DNA]</scope>
    <source>
        <strain evidence="2 4">DSM 12611</strain>
    </source>
</reference>
<proteinExistence type="predicted"/>
<keyword evidence="5" id="KW-1185">Reference proteome</keyword>
<evidence type="ECO:0000313" key="2">
    <source>
        <dbReference type="EMBL" id="KIO52156.1"/>
    </source>
</evidence>
<dbReference type="OrthoDB" id="1412480at2"/>
<dbReference type="Proteomes" id="UP000198302">
    <property type="component" value="Unassembled WGS sequence"/>
</dbReference>